<name>A0A2J7TDL3_METSI</name>
<organism evidence="2 3">
    <name type="scientific">Methylocella silvestris</name>
    <dbReference type="NCBI Taxonomy" id="199596"/>
    <lineage>
        <taxon>Bacteria</taxon>
        <taxon>Pseudomonadati</taxon>
        <taxon>Pseudomonadota</taxon>
        <taxon>Alphaproteobacteria</taxon>
        <taxon>Hyphomicrobiales</taxon>
        <taxon>Beijerinckiaceae</taxon>
        <taxon>Methylocella</taxon>
    </lineage>
</organism>
<sequence length="163" mass="16450">MFADALLARATGLIALYRESRLTFASAESCTGGLIGALVTAVPGSSDVYERGFVTYSNAAKVESLGVEAALIERVGAVSAEVATAMAAGVLTHSPADVAVSVTGIAGPGGGSPAKPVGLVFFGCARRGAEPRILERRFGDLGRDGIRMAAVAVALDLLEAAAR</sequence>
<dbReference type="InterPro" id="IPR036653">
    <property type="entry name" value="CinA-like_C"/>
</dbReference>
<evidence type="ECO:0000313" key="2">
    <source>
        <dbReference type="EMBL" id="PNG24848.1"/>
    </source>
</evidence>
<feature type="domain" description="CinA C-terminal" evidence="1">
    <location>
        <begin position="13"/>
        <end position="160"/>
    </location>
</feature>
<dbReference type="EMBL" id="PDZR01000023">
    <property type="protein sequence ID" value="PNG24848.1"/>
    <property type="molecule type" value="Genomic_DNA"/>
</dbReference>
<dbReference type="RefSeq" id="WP_102844855.1">
    <property type="nucleotide sequence ID" value="NZ_PDZR01000023.1"/>
</dbReference>
<dbReference type="AlphaFoldDB" id="A0A2J7TDL3"/>
<dbReference type="SUPFAM" id="SSF142433">
    <property type="entry name" value="CinA-like"/>
    <property type="match status" value="1"/>
</dbReference>
<protein>
    <submittedName>
        <fullName evidence="2">Damage-inducible protein CinA</fullName>
    </submittedName>
</protein>
<comment type="caution">
    <text evidence="2">The sequence shown here is derived from an EMBL/GenBank/DDBJ whole genome shotgun (WGS) entry which is preliminary data.</text>
</comment>
<proteinExistence type="predicted"/>
<dbReference type="InterPro" id="IPR008136">
    <property type="entry name" value="CinA_C"/>
</dbReference>
<accession>A0A2J7TDL3</accession>
<dbReference type="NCBIfam" id="TIGR00199">
    <property type="entry name" value="PncC_domain"/>
    <property type="match status" value="1"/>
</dbReference>
<gene>
    <name evidence="2" type="ORF">CR492_16640</name>
</gene>
<dbReference type="Gene3D" id="3.90.950.20">
    <property type="entry name" value="CinA-like"/>
    <property type="match status" value="1"/>
</dbReference>
<evidence type="ECO:0000313" key="3">
    <source>
        <dbReference type="Proteomes" id="UP000236286"/>
    </source>
</evidence>
<evidence type="ECO:0000259" key="1">
    <source>
        <dbReference type="Pfam" id="PF02464"/>
    </source>
</evidence>
<dbReference type="OrthoDB" id="9801454at2"/>
<dbReference type="Proteomes" id="UP000236286">
    <property type="component" value="Unassembled WGS sequence"/>
</dbReference>
<reference evidence="2 3" key="1">
    <citation type="submission" date="2017-10" db="EMBL/GenBank/DDBJ databases">
        <title>Genome announcement of Methylocella silvestris TVC from permafrost.</title>
        <authorList>
            <person name="Wang J."/>
            <person name="Geng K."/>
            <person name="Ul-Haque F."/>
            <person name="Crombie A.T."/>
            <person name="Street L.E."/>
            <person name="Wookey P.A."/>
            <person name="Murrell J.C."/>
            <person name="Pratscher J."/>
        </authorList>
    </citation>
    <scope>NUCLEOTIDE SEQUENCE [LARGE SCALE GENOMIC DNA]</scope>
    <source>
        <strain evidence="2 3">TVC</strain>
    </source>
</reference>
<dbReference type="Pfam" id="PF02464">
    <property type="entry name" value="CinA"/>
    <property type="match status" value="1"/>
</dbReference>